<dbReference type="EMBL" id="QDKP01000047">
    <property type="protein sequence ID" value="PVM78444.1"/>
    <property type="molecule type" value="Genomic_DNA"/>
</dbReference>
<feature type="region of interest" description="Disordered" evidence="3">
    <location>
        <begin position="1"/>
        <end position="23"/>
    </location>
</feature>
<evidence type="ECO:0000256" key="1">
    <source>
        <dbReference type="ARBA" id="ARBA00006226"/>
    </source>
</evidence>
<keyword evidence="5" id="KW-1185">Reference proteome</keyword>
<gene>
    <name evidence="4" type="ORF">DDF65_15450</name>
</gene>
<evidence type="ECO:0000256" key="2">
    <source>
        <dbReference type="ARBA" id="ARBA00022649"/>
    </source>
</evidence>
<dbReference type="PANTHER" id="PTHR33755">
    <property type="entry name" value="TOXIN PARE1-RELATED"/>
    <property type="match status" value="1"/>
</dbReference>
<reference evidence="4 5" key="1">
    <citation type="submission" date="2018-04" db="EMBL/GenBank/DDBJ databases">
        <title>The genome sequence of Caulobacter sp. 736.</title>
        <authorList>
            <person name="Gao J."/>
            <person name="Sun J."/>
        </authorList>
    </citation>
    <scope>NUCLEOTIDE SEQUENCE [LARGE SCALE GENOMIC DNA]</scope>
    <source>
        <strain evidence="4 5">736</strain>
    </source>
</reference>
<evidence type="ECO:0000313" key="4">
    <source>
        <dbReference type="EMBL" id="PVM78444.1"/>
    </source>
</evidence>
<dbReference type="InterPro" id="IPR007712">
    <property type="entry name" value="RelE/ParE_toxin"/>
</dbReference>
<evidence type="ECO:0000313" key="5">
    <source>
        <dbReference type="Proteomes" id="UP000244913"/>
    </source>
</evidence>
<dbReference type="InterPro" id="IPR035093">
    <property type="entry name" value="RelE/ParE_toxin_dom_sf"/>
</dbReference>
<keyword evidence="2" id="KW-1277">Toxin-antitoxin system</keyword>
<sequence length="117" mass="12927">MQRRPRGFFKSSARPDPSTVPPRFVTTAKAEADLRDIFRQVVSDNGLSAASSVLRRLEAALPNLAAFPHLGRATRRGARVHSVKPWIIVYRPISGGVEVLRVLDGRRDLDALIGKKT</sequence>
<protein>
    <submittedName>
        <fullName evidence="4">Type II toxin-antitoxin system RelE/ParE family toxin</fullName>
    </submittedName>
</protein>
<organism evidence="4 5">
    <name type="scientific">Caulobacter radicis</name>
    <dbReference type="NCBI Taxonomy" id="2172650"/>
    <lineage>
        <taxon>Bacteria</taxon>
        <taxon>Pseudomonadati</taxon>
        <taxon>Pseudomonadota</taxon>
        <taxon>Alphaproteobacteria</taxon>
        <taxon>Caulobacterales</taxon>
        <taxon>Caulobacteraceae</taxon>
        <taxon>Caulobacter</taxon>
    </lineage>
</organism>
<dbReference type="AlphaFoldDB" id="A0A2T9J9B2"/>
<dbReference type="Proteomes" id="UP000244913">
    <property type="component" value="Unassembled WGS sequence"/>
</dbReference>
<name>A0A2T9J9B2_9CAUL</name>
<proteinExistence type="inferred from homology"/>
<comment type="similarity">
    <text evidence="1">Belongs to the RelE toxin family.</text>
</comment>
<dbReference type="InterPro" id="IPR051803">
    <property type="entry name" value="TA_system_RelE-like_toxin"/>
</dbReference>
<dbReference type="Gene3D" id="3.30.2310.20">
    <property type="entry name" value="RelE-like"/>
    <property type="match status" value="1"/>
</dbReference>
<accession>A0A2T9J9B2</accession>
<comment type="caution">
    <text evidence="4">The sequence shown here is derived from an EMBL/GenBank/DDBJ whole genome shotgun (WGS) entry which is preliminary data.</text>
</comment>
<dbReference type="Pfam" id="PF05016">
    <property type="entry name" value="ParE_toxin"/>
    <property type="match status" value="1"/>
</dbReference>
<dbReference type="PANTHER" id="PTHR33755:SF6">
    <property type="entry name" value="PLASMID STABILIZATION SYSTEM PROTEIN"/>
    <property type="match status" value="1"/>
</dbReference>
<evidence type="ECO:0000256" key="3">
    <source>
        <dbReference type="SAM" id="MobiDB-lite"/>
    </source>
</evidence>